<keyword evidence="1" id="KW-0732">Signal</keyword>
<accession>A0A5B8UND4</accession>
<dbReference type="AlphaFoldDB" id="A0A5B8UND4"/>
<evidence type="ECO:0000313" key="3">
    <source>
        <dbReference type="Proteomes" id="UP000321204"/>
    </source>
</evidence>
<feature type="signal peptide" evidence="1">
    <location>
        <begin position="1"/>
        <end position="20"/>
    </location>
</feature>
<evidence type="ECO:0000256" key="1">
    <source>
        <dbReference type="SAM" id="SignalP"/>
    </source>
</evidence>
<dbReference type="RefSeq" id="WP_146791216.1">
    <property type="nucleotide sequence ID" value="NZ_BAABIO010000003.1"/>
</dbReference>
<dbReference type="OrthoDB" id="581140at2"/>
<sequence>MKNKILFCASFLMLASFAFAQVKVGDNPGTINTNSLLELESTNKGLLAPRVALSDVNSASPLTAPVPAGMLVYSSGGTIADGFYFWSGAKWLAVQSSANARSSYVLVKSAADLPAAVGGVITLAPGTTYEVNGTIVLSNKINLNGCYLVGMDANNDKLVYTGSGELFTGTKGGTVKTLTLVASTAGSKLFNLNLASTENLLLRDAIVANCAEVGLVKGGNIVFFSVVDYASNTTGITFQDNTTLLLDNTAWFSTNNGTFEKLVGTFSLIEKLGGFSQSMGSAAALDVSGITSITQAGNLKNTAFVGTGTRVVGTFSNQWEVEGAGINTEKDATATGSLYLSASATTNILTMNTPVKMAGTTTAAELVRFTSPVSNRLVYNGTKTRTFLITAALSATGTSGTYLYSFYIYKNGTQVAASRQKTKVYSSSGDVQAVPIVCTVTLAPGDYVELWAEDNESAVDVSILNMTMTVK</sequence>
<keyword evidence="3" id="KW-1185">Reference proteome</keyword>
<dbReference type="EMBL" id="CP042433">
    <property type="protein sequence ID" value="QEC58154.1"/>
    <property type="molecule type" value="Genomic_DNA"/>
</dbReference>
<gene>
    <name evidence="2" type="ORF">FSB75_20335</name>
</gene>
<proteinExistence type="predicted"/>
<name>A0A5B8UND4_9BACT</name>
<reference evidence="2 3" key="1">
    <citation type="journal article" date="2015" name="Int. J. Syst. Evol. Microbiol.">
        <title>Flavisolibacter ginsenosidimutans sp. nov., with ginsenoside-converting activity isolated from soil used for cultivating ginseng.</title>
        <authorList>
            <person name="Zhao Y."/>
            <person name="Liu Q."/>
            <person name="Kang M.S."/>
            <person name="Jin F."/>
            <person name="Yu H."/>
            <person name="Im W.T."/>
        </authorList>
    </citation>
    <scope>NUCLEOTIDE SEQUENCE [LARGE SCALE GENOMIC DNA]</scope>
    <source>
        <strain evidence="2 3">Gsoil 636</strain>
    </source>
</reference>
<protein>
    <submittedName>
        <fullName evidence="2">Uncharacterized protein</fullName>
    </submittedName>
</protein>
<feature type="chain" id="PRO_5023109601" evidence="1">
    <location>
        <begin position="21"/>
        <end position="471"/>
    </location>
</feature>
<dbReference type="Proteomes" id="UP000321204">
    <property type="component" value="Chromosome"/>
</dbReference>
<evidence type="ECO:0000313" key="2">
    <source>
        <dbReference type="EMBL" id="QEC58154.1"/>
    </source>
</evidence>
<organism evidence="2 3">
    <name type="scientific">Flavisolibacter ginsenosidimutans</name>
    <dbReference type="NCBI Taxonomy" id="661481"/>
    <lineage>
        <taxon>Bacteria</taxon>
        <taxon>Pseudomonadati</taxon>
        <taxon>Bacteroidota</taxon>
        <taxon>Chitinophagia</taxon>
        <taxon>Chitinophagales</taxon>
        <taxon>Chitinophagaceae</taxon>
        <taxon>Flavisolibacter</taxon>
    </lineage>
</organism>
<dbReference type="KEGG" id="fgg:FSB75_20335"/>